<sequence length="457" mass="47380">MMRVLEFLVALAIVAVVGLVVGVALPSHGHIERTQVIGKDLRQVYDVLNNFGDLPDYAELSTAGEKPQFTDSGKAFGTGAEVSWTSSDPKKSGQLSIASVSPAFDQITTATSESKIVWNVNNAWRGDNKHFTLDLKRQGSRGQLTSVTWAYDVDYGWNLASRYSYLFINGSPAAFIQFSLNGLQSLLGSIPNTDYTDLVPYVAPAKPTPVLAISATSPRKEGLDALNGAIDGAVKQLNAEAKKLGVNVTGPRIVFTTDYGDTTVAFDVALPIDASSLTLDGQAHALTAYQVPALAAAGAASAAAPAASAPAAAASSAAAAASEPAVGDTDRYNRLVLGHGISAYLALNDATLSAKWVGNGAGVPLTRDMLRTYAQTHGYKFDDVVAHPYDILEPKADGQSDDQRVYEVYLPLKAGVPTQTPEQEAGKSQLPASDASAAAPAAAGTAAAPAAAGSAAG</sequence>
<proteinExistence type="predicted"/>
<feature type="region of interest" description="Disordered" evidence="1">
    <location>
        <begin position="417"/>
        <end position="457"/>
    </location>
</feature>
<dbReference type="HOGENOM" id="CLU_551893_0_0_6"/>
<dbReference type="RefSeq" id="WP_014402281.1">
    <property type="nucleotide sequence ID" value="NC_017033.1"/>
</dbReference>
<dbReference type="Proteomes" id="UP000005234">
    <property type="component" value="Chromosome"/>
</dbReference>
<gene>
    <name evidence="2" type="ordered locus">Fraau_0804</name>
</gene>
<dbReference type="STRING" id="767434.Fraau_0804"/>
<name>H8KZZ4_FRAAD</name>
<dbReference type="KEGG" id="fau:Fraau_0804"/>
<keyword evidence="3" id="KW-1185">Reference proteome</keyword>
<protein>
    <submittedName>
        <fullName evidence="2">Polyketide cyclase / dehydrase and lipid transport</fullName>
    </submittedName>
</protein>
<evidence type="ECO:0000313" key="2">
    <source>
        <dbReference type="EMBL" id="AFC85275.1"/>
    </source>
</evidence>
<feature type="compositionally biased region" description="Low complexity" evidence="1">
    <location>
        <begin position="431"/>
        <end position="457"/>
    </location>
</feature>
<evidence type="ECO:0000256" key="1">
    <source>
        <dbReference type="SAM" id="MobiDB-lite"/>
    </source>
</evidence>
<dbReference type="AlphaFoldDB" id="H8KZZ4"/>
<dbReference type="InterPro" id="IPR011256">
    <property type="entry name" value="Reg_factor_effector_dom_sf"/>
</dbReference>
<dbReference type="EMBL" id="CP003350">
    <property type="protein sequence ID" value="AFC85275.1"/>
    <property type="molecule type" value="Genomic_DNA"/>
</dbReference>
<dbReference type="eggNOG" id="COG3832">
    <property type="taxonomic scope" value="Bacteria"/>
</dbReference>
<dbReference type="OrthoDB" id="5293446at2"/>
<reference evidence="2" key="1">
    <citation type="submission" date="2012-02" db="EMBL/GenBank/DDBJ databases">
        <title>The complete genome of Frateuria aurantia DSM 6220.</title>
        <authorList>
            <consortium name="US DOE Joint Genome Institute (JGI-PGF)"/>
            <person name="Lucas S."/>
            <person name="Copeland A."/>
            <person name="Lapidus A."/>
            <person name="Glavina del Rio T."/>
            <person name="Dalin E."/>
            <person name="Tice H."/>
            <person name="Bruce D."/>
            <person name="Goodwin L."/>
            <person name="Pitluck S."/>
            <person name="Peters L."/>
            <person name="Ovchinnikova G."/>
            <person name="Teshima H."/>
            <person name="Kyrpides N."/>
            <person name="Mavromatis K."/>
            <person name="Ivanova N."/>
            <person name="Brettin T."/>
            <person name="Detter J.C."/>
            <person name="Han C."/>
            <person name="Larimer F."/>
            <person name="Land M."/>
            <person name="Hauser L."/>
            <person name="Markowitz V."/>
            <person name="Cheng J.-F."/>
            <person name="Hugenholtz P."/>
            <person name="Woyke T."/>
            <person name="Wu D."/>
            <person name="Brambilla E."/>
            <person name="Klenk H.-P."/>
            <person name="Eisen J.A."/>
        </authorList>
    </citation>
    <scope>NUCLEOTIDE SEQUENCE</scope>
    <source>
        <strain evidence="2">DSM 6220</strain>
    </source>
</reference>
<accession>H8KZZ4</accession>
<evidence type="ECO:0000313" key="3">
    <source>
        <dbReference type="Proteomes" id="UP000005234"/>
    </source>
</evidence>
<dbReference type="Gene3D" id="3.20.80.10">
    <property type="entry name" value="Regulatory factor, effector binding domain"/>
    <property type="match status" value="1"/>
</dbReference>
<organism evidence="2 3">
    <name type="scientific">Frateuria aurantia (strain ATCC 33424 / DSM 6220 / KCTC 2777 / LMG 1558 / NBRC 3245 / NCIMB 13370)</name>
    <name type="common">Acetobacter aurantius</name>
    <dbReference type="NCBI Taxonomy" id="767434"/>
    <lineage>
        <taxon>Bacteria</taxon>
        <taxon>Pseudomonadati</taxon>
        <taxon>Pseudomonadota</taxon>
        <taxon>Gammaproteobacteria</taxon>
        <taxon>Lysobacterales</taxon>
        <taxon>Rhodanobacteraceae</taxon>
        <taxon>Frateuria</taxon>
    </lineage>
</organism>